<dbReference type="Proteomes" id="UP001178461">
    <property type="component" value="Chromosome 4"/>
</dbReference>
<accession>A0AA35K830</accession>
<proteinExistence type="predicted"/>
<evidence type="ECO:0000313" key="2">
    <source>
        <dbReference type="Proteomes" id="UP001178461"/>
    </source>
</evidence>
<keyword evidence="2" id="KW-1185">Reference proteome</keyword>
<sequence length="52" mass="5807">MILGSHGLSQLKRDEEPASTEFLCHTWNMHVPGSLHAETIFARLISFHVSSS</sequence>
<dbReference type="AlphaFoldDB" id="A0AA35K830"/>
<gene>
    <name evidence="1" type="ORF">PODLI_1B022090</name>
</gene>
<reference evidence="1" key="1">
    <citation type="submission" date="2022-12" db="EMBL/GenBank/DDBJ databases">
        <authorList>
            <person name="Alioto T."/>
            <person name="Alioto T."/>
            <person name="Gomez Garrido J."/>
        </authorList>
    </citation>
    <scope>NUCLEOTIDE SEQUENCE</scope>
</reference>
<dbReference type="EMBL" id="OX395129">
    <property type="protein sequence ID" value="CAI5773295.1"/>
    <property type="molecule type" value="Genomic_DNA"/>
</dbReference>
<protein>
    <submittedName>
        <fullName evidence="1">Uncharacterized protein</fullName>
    </submittedName>
</protein>
<name>A0AA35K830_9SAUR</name>
<evidence type="ECO:0000313" key="1">
    <source>
        <dbReference type="EMBL" id="CAI5773295.1"/>
    </source>
</evidence>
<organism evidence="1 2">
    <name type="scientific">Podarcis lilfordi</name>
    <name type="common">Lilford's wall lizard</name>
    <dbReference type="NCBI Taxonomy" id="74358"/>
    <lineage>
        <taxon>Eukaryota</taxon>
        <taxon>Metazoa</taxon>
        <taxon>Chordata</taxon>
        <taxon>Craniata</taxon>
        <taxon>Vertebrata</taxon>
        <taxon>Euteleostomi</taxon>
        <taxon>Lepidosauria</taxon>
        <taxon>Squamata</taxon>
        <taxon>Bifurcata</taxon>
        <taxon>Unidentata</taxon>
        <taxon>Episquamata</taxon>
        <taxon>Laterata</taxon>
        <taxon>Lacertibaenia</taxon>
        <taxon>Lacertidae</taxon>
        <taxon>Podarcis</taxon>
    </lineage>
</organism>